<dbReference type="AlphaFoldDB" id="A3HRZ7"/>
<dbReference type="Proteomes" id="UP000003919">
    <property type="component" value="Unassembled WGS sequence"/>
</dbReference>
<dbReference type="OrthoDB" id="882993at2"/>
<reference evidence="1 2" key="1">
    <citation type="journal article" date="2011" name="J. Bacteriol.">
        <title>Complete genome sequence of Algoriphagus sp. PR1, bacterial prey of a colony-forming choanoflagellate.</title>
        <authorList>
            <person name="Alegado R.A."/>
            <person name="Ferriera S."/>
            <person name="Nusbaum C."/>
            <person name="Young S.K."/>
            <person name="Zeng Q."/>
            <person name="Imamovic A."/>
            <person name="Fairclough S.R."/>
            <person name="King N."/>
        </authorList>
    </citation>
    <scope>NUCLEOTIDE SEQUENCE [LARGE SCALE GENOMIC DNA]</scope>
    <source>
        <strain evidence="1 2">PR1</strain>
    </source>
</reference>
<evidence type="ECO:0008006" key="3">
    <source>
        <dbReference type="Google" id="ProtNLM"/>
    </source>
</evidence>
<dbReference type="HOGENOM" id="CLU_146620_0_0_10"/>
<evidence type="ECO:0000313" key="1">
    <source>
        <dbReference type="EMBL" id="EAZ82615.2"/>
    </source>
</evidence>
<dbReference type="EMBL" id="AAXU02000001">
    <property type="protein sequence ID" value="EAZ82615.2"/>
    <property type="molecule type" value="Genomic_DNA"/>
</dbReference>
<comment type="caution">
    <text evidence="1">The sequence shown here is derived from an EMBL/GenBank/DDBJ whole genome shotgun (WGS) entry which is preliminary data.</text>
</comment>
<gene>
    <name evidence="1" type="ORF">ALPR1_10380</name>
</gene>
<dbReference type="STRING" id="388413.ALPR1_10380"/>
<name>A3HRZ7_9BACT</name>
<dbReference type="RefSeq" id="WP_008200337.1">
    <property type="nucleotide sequence ID" value="NZ_CM001023.1"/>
</dbReference>
<sequence>MKKLLFFCSLMMFFSCDKEKSEENFIVGDWTLVEIYNPWTGTSSSENLSDFFQTYQFMSDGTFKKTRKSEGEELKEATGVYTLEDVPLYSSSDAKLFIYLTFTAGDDIYNNCGDPDEELLTLRFSNKLSNFSATPCDGAGYTFEKD</sequence>
<keyword evidence="2" id="KW-1185">Reference proteome</keyword>
<dbReference type="PROSITE" id="PS51257">
    <property type="entry name" value="PROKAR_LIPOPROTEIN"/>
    <property type="match status" value="1"/>
</dbReference>
<evidence type="ECO:0000313" key="2">
    <source>
        <dbReference type="Proteomes" id="UP000003919"/>
    </source>
</evidence>
<protein>
    <recommendedName>
        <fullName evidence="3">Lipocalin-like domain-containing protein</fullName>
    </recommendedName>
</protein>
<accession>A3HRZ7</accession>
<dbReference type="eggNOG" id="ENOG5030PHS">
    <property type="taxonomic scope" value="Bacteria"/>
</dbReference>
<proteinExistence type="predicted"/>
<organism evidence="1 2">
    <name type="scientific">Algoriphagus machipongonensis</name>
    <dbReference type="NCBI Taxonomy" id="388413"/>
    <lineage>
        <taxon>Bacteria</taxon>
        <taxon>Pseudomonadati</taxon>
        <taxon>Bacteroidota</taxon>
        <taxon>Cytophagia</taxon>
        <taxon>Cytophagales</taxon>
        <taxon>Cyclobacteriaceae</taxon>
        <taxon>Algoriphagus</taxon>
    </lineage>
</organism>